<dbReference type="GO" id="GO:0004526">
    <property type="term" value="F:ribonuclease P activity"/>
    <property type="evidence" value="ECO:0007669"/>
    <property type="project" value="UniProtKB-UniRule"/>
</dbReference>
<comment type="catalytic activity">
    <reaction evidence="6">
        <text>Endonucleolytic cleavage of RNA, removing 5'-extranucleotides from tRNA precursor.</text>
        <dbReference type="EC" id="3.1.26.5"/>
    </reaction>
</comment>
<evidence type="ECO:0000256" key="3">
    <source>
        <dbReference type="ARBA" id="ARBA00022759"/>
    </source>
</evidence>
<dbReference type="GO" id="GO:0030677">
    <property type="term" value="C:ribonuclease P complex"/>
    <property type="evidence" value="ECO:0007669"/>
    <property type="project" value="TreeGrafter"/>
</dbReference>
<keyword evidence="4 6" id="KW-0378">Hydrolase</keyword>
<dbReference type="HAMAP" id="MF_00227">
    <property type="entry name" value="RNase_P"/>
    <property type="match status" value="1"/>
</dbReference>
<evidence type="ECO:0000256" key="7">
    <source>
        <dbReference type="NCBIfam" id="TIGR00188"/>
    </source>
</evidence>
<dbReference type="RefSeq" id="WP_013087833.1">
    <property type="nucleotide sequence ID" value="NC_014109.1"/>
</dbReference>
<dbReference type="Pfam" id="PF00825">
    <property type="entry name" value="Ribonuclease_P"/>
    <property type="match status" value="1"/>
</dbReference>
<dbReference type="Proteomes" id="UP000001700">
    <property type="component" value="Chromosome"/>
</dbReference>
<evidence type="ECO:0000256" key="6">
    <source>
        <dbReference type="HAMAP-Rule" id="MF_00227"/>
    </source>
</evidence>
<keyword evidence="3 6" id="KW-0255">Endonuclease</keyword>
<dbReference type="NCBIfam" id="TIGR00188">
    <property type="entry name" value="rnpA"/>
    <property type="match status" value="1"/>
</dbReference>
<keyword evidence="1 6" id="KW-0819">tRNA processing</keyword>
<dbReference type="STRING" id="515618.RIEPE_0156"/>
<comment type="similarity">
    <text evidence="6">Belongs to the RnpA family.</text>
</comment>
<evidence type="ECO:0000256" key="4">
    <source>
        <dbReference type="ARBA" id="ARBA00022801"/>
    </source>
</evidence>
<dbReference type="InterPro" id="IPR014721">
    <property type="entry name" value="Ribsml_uS5_D2-typ_fold_subgr"/>
</dbReference>
<sequence>MKFSKKFRLSKKKFFDRAFKNPKKVSYNGIVIFAKENFLQYPRIGLIISKKNIKHSSERNRIKRLIRECFRLNLFFLKKMDFIVLVKRNLKNLENRRINKTLNKLWTQYYHSPQKL</sequence>
<reference evidence="8" key="1">
    <citation type="submission" date="2008-05" db="EMBL/GenBank/DDBJ databases">
        <title>Genome sequence of Riesia pediculicola USDA.</title>
        <authorList>
            <person name="Kirkness E.F."/>
        </authorList>
    </citation>
    <scope>NUCLEOTIDE SEQUENCE [LARGE SCALE GENOMIC DNA]</scope>
    <source>
        <strain evidence="8">USDA</strain>
    </source>
</reference>
<comment type="subunit">
    <text evidence="6">Consists of a catalytic RNA component (M1 or rnpB) and a protein subunit.</text>
</comment>
<dbReference type="eggNOG" id="COG0594">
    <property type="taxonomic scope" value="Bacteria"/>
</dbReference>
<dbReference type="GO" id="GO:0000049">
    <property type="term" value="F:tRNA binding"/>
    <property type="evidence" value="ECO:0007669"/>
    <property type="project" value="UniProtKB-UniRule"/>
</dbReference>
<keyword evidence="9" id="KW-1185">Reference proteome</keyword>
<dbReference type="AlphaFoldDB" id="D4G7W4"/>
<accession>D4G7W4</accession>
<dbReference type="GO" id="GO:0001682">
    <property type="term" value="P:tRNA 5'-leader removal"/>
    <property type="evidence" value="ECO:0007669"/>
    <property type="project" value="UniProtKB-UniRule"/>
</dbReference>
<evidence type="ECO:0000313" key="8">
    <source>
        <dbReference type="EMBL" id="ADD79853.1"/>
    </source>
</evidence>
<evidence type="ECO:0000256" key="2">
    <source>
        <dbReference type="ARBA" id="ARBA00022722"/>
    </source>
</evidence>
<dbReference type="OrthoDB" id="9796422at2"/>
<dbReference type="KEGG" id="rip:RIEPE_0156"/>
<dbReference type="EC" id="3.1.26.5" evidence="6 7"/>
<name>D4G7W4_RIEPU</name>
<evidence type="ECO:0000256" key="1">
    <source>
        <dbReference type="ARBA" id="ARBA00022694"/>
    </source>
</evidence>
<keyword evidence="5 6" id="KW-0694">RNA-binding</keyword>
<evidence type="ECO:0000313" key="9">
    <source>
        <dbReference type="Proteomes" id="UP000001700"/>
    </source>
</evidence>
<organism evidence="8 9">
    <name type="scientific">Riesia pediculicola (strain USDA)</name>
    <dbReference type="NCBI Taxonomy" id="515618"/>
    <lineage>
        <taxon>Bacteria</taxon>
        <taxon>Pseudomonadati</taxon>
        <taxon>Pseudomonadota</taxon>
        <taxon>Gammaproteobacteria</taxon>
        <taxon>Enterobacterales</taxon>
        <taxon>Enterobacteriaceae</taxon>
        <taxon>Candidatus Riesia</taxon>
    </lineage>
</organism>
<dbReference type="GO" id="GO:0042781">
    <property type="term" value="F:3'-tRNA processing endoribonuclease activity"/>
    <property type="evidence" value="ECO:0007669"/>
    <property type="project" value="TreeGrafter"/>
</dbReference>
<dbReference type="InterPro" id="IPR000100">
    <property type="entry name" value="RNase_P"/>
</dbReference>
<dbReference type="Gene3D" id="3.30.230.10">
    <property type="match status" value="1"/>
</dbReference>
<comment type="function">
    <text evidence="6">RNaseP catalyzes the removal of the 5'-leader sequence from pre-tRNA to produce the mature 5'-terminus. It can also cleave other RNA substrates such as 4.5S RNA. The protein component plays an auxiliary but essential role in vivo by binding to the 5'-leader sequence and broadening the substrate specificity of the ribozyme.</text>
</comment>
<dbReference type="SUPFAM" id="SSF54211">
    <property type="entry name" value="Ribosomal protein S5 domain 2-like"/>
    <property type="match status" value="1"/>
</dbReference>
<dbReference type="InterPro" id="IPR020568">
    <property type="entry name" value="Ribosomal_Su5_D2-typ_SF"/>
</dbReference>
<dbReference type="EMBL" id="CP001085">
    <property type="protein sequence ID" value="ADD79853.1"/>
    <property type="molecule type" value="Genomic_DNA"/>
</dbReference>
<dbReference type="PANTHER" id="PTHR33992:SF1">
    <property type="entry name" value="RIBONUCLEASE P PROTEIN COMPONENT"/>
    <property type="match status" value="1"/>
</dbReference>
<dbReference type="PANTHER" id="PTHR33992">
    <property type="entry name" value="RIBONUCLEASE P PROTEIN COMPONENT"/>
    <property type="match status" value="1"/>
</dbReference>
<evidence type="ECO:0000256" key="5">
    <source>
        <dbReference type="ARBA" id="ARBA00022884"/>
    </source>
</evidence>
<keyword evidence="2 6" id="KW-0540">Nuclease</keyword>
<gene>
    <name evidence="6 8" type="primary">rnpA</name>
    <name evidence="8" type="ordered locus">RIEPE_0156</name>
</gene>
<proteinExistence type="inferred from homology"/>
<dbReference type="HOGENOM" id="CLU_117179_11_0_6"/>
<protein>
    <recommendedName>
        <fullName evidence="6 7">Ribonuclease P protein component</fullName>
        <shortName evidence="6">RNase P protein</shortName>
        <shortName evidence="6">RNaseP protein</shortName>
        <ecNumber evidence="6 7">3.1.26.5</ecNumber>
    </recommendedName>
    <alternativeName>
        <fullName evidence="6">Protein C5</fullName>
    </alternativeName>
</protein>